<feature type="compositionally biased region" description="Low complexity" evidence="1">
    <location>
        <begin position="436"/>
        <end position="445"/>
    </location>
</feature>
<dbReference type="PRINTS" id="PR01217">
    <property type="entry name" value="PRICHEXTENSN"/>
</dbReference>
<feature type="compositionally biased region" description="Low complexity" evidence="1">
    <location>
        <begin position="1360"/>
        <end position="1382"/>
    </location>
</feature>
<accession>A0A6F8Y8W3</accession>
<feature type="compositionally biased region" description="Low complexity" evidence="1">
    <location>
        <begin position="1"/>
        <end position="19"/>
    </location>
</feature>
<feature type="compositionally biased region" description="Low complexity" evidence="1">
    <location>
        <begin position="25"/>
        <end position="35"/>
    </location>
</feature>
<reference evidence="2 3" key="1">
    <citation type="submission" date="2020-03" db="EMBL/GenBank/DDBJ databases">
        <title>Whole genome shotgun sequence of Phytohabitans flavus NBRC 107702.</title>
        <authorList>
            <person name="Komaki H."/>
            <person name="Tamura T."/>
        </authorList>
    </citation>
    <scope>NUCLEOTIDE SEQUENCE [LARGE SCALE GENOMIC DNA]</scope>
    <source>
        <strain evidence="2 3">NBRC 107702</strain>
    </source>
</reference>
<evidence type="ECO:0000313" key="3">
    <source>
        <dbReference type="Proteomes" id="UP000502508"/>
    </source>
</evidence>
<feature type="compositionally biased region" description="Basic residues" evidence="1">
    <location>
        <begin position="1158"/>
        <end position="1179"/>
    </location>
</feature>
<feature type="region of interest" description="Disordered" evidence="1">
    <location>
        <begin position="747"/>
        <end position="767"/>
    </location>
</feature>
<feature type="compositionally biased region" description="Low complexity" evidence="1">
    <location>
        <begin position="1476"/>
        <end position="1492"/>
    </location>
</feature>
<feature type="compositionally biased region" description="Pro residues" evidence="1">
    <location>
        <begin position="160"/>
        <end position="204"/>
    </location>
</feature>
<organism evidence="2 3">
    <name type="scientific">Phytohabitans flavus</name>
    <dbReference type="NCBI Taxonomy" id="1076124"/>
    <lineage>
        <taxon>Bacteria</taxon>
        <taxon>Bacillati</taxon>
        <taxon>Actinomycetota</taxon>
        <taxon>Actinomycetes</taxon>
        <taxon>Micromonosporales</taxon>
        <taxon>Micromonosporaceae</taxon>
    </lineage>
</organism>
<protein>
    <recommendedName>
        <fullName evidence="4">Tox-PL domain-containing protein</fullName>
    </recommendedName>
</protein>
<feature type="compositionally biased region" description="Basic and acidic residues" evidence="1">
    <location>
        <begin position="939"/>
        <end position="972"/>
    </location>
</feature>
<reference evidence="2 3" key="2">
    <citation type="submission" date="2020-03" db="EMBL/GenBank/DDBJ databases">
        <authorList>
            <person name="Ichikawa N."/>
            <person name="Kimura A."/>
            <person name="Kitahashi Y."/>
            <person name="Uohara A."/>
        </authorList>
    </citation>
    <scope>NUCLEOTIDE SEQUENCE [LARGE SCALE GENOMIC DNA]</scope>
    <source>
        <strain evidence="2 3">NBRC 107702</strain>
    </source>
</reference>
<feature type="compositionally biased region" description="Low complexity" evidence="1">
    <location>
        <begin position="1395"/>
        <end position="1414"/>
    </location>
</feature>
<feature type="compositionally biased region" description="Basic and acidic residues" evidence="1">
    <location>
        <begin position="914"/>
        <end position="932"/>
    </location>
</feature>
<feature type="compositionally biased region" description="Basic and acidic residues" evidence="1">
    <location>
        <begin position="36"/>
        <end position="45"/>
    </location>
</feature>
<feature type="region of interest" description="Disordered" evidence="1">
    <location>
        <begin position="1"/>
        <end position="45"/>
    </location>
</feature>
<feature type="compositionally biased region" description="Low complexity" evidence="1">
    <location>
        <begin position="1180"/>
        <end position="1202"/>
    </location>
</feature>
<dbReference type="EMBL" id="AP022870">
    <property type="protein sequence ID" value="BCB82507.1"/>
    <property type="molecule type" value="Genomic_DNA"/>
</dbReference>
<feature type="compositionally biased region" description="Low complexity" evidence="1">
    <location>
        <begin position="148"/>
        <end position="159"/>
    </location>
</feature>
<feature type="compositionally biased region" description="Polar residues" evidence="1">
    <location>
        <begin position="115"/>
        <end position="126"/>
    </location>
</feature>
<feature type="compositionally biased region" description="Low complexity" evidence="1">
    <location>
        <begin position="1305"/>
        <end position="1336"/>
    </location>
</feature>
<dbReference type="RefSeq" id="WP_173042015.1">
    <property type="nucleotide sequence ID" value="NZ_AP022870.1"/>
</dbReference>
<evidence type="ECO:0000256" key="1">
    <source>
        <dbReference type="SAM" id="MobiDB-lite"/>
    </source>
</evidence>
<evidence type="ECO:0008006" key="4">
    <source>
        <dbReference type="Google" id="ProtNLM"/>
    </source>
</evidence>
<feature type="region of interest" description="Disordered" evidence="1">
    <location>
        <begin position="114"/>
        <end position="462"/>
    </location>
</feature>
<gene>
    <name evidence="2" type="ORF">Pflav_089170</name>
</gene>
<dbReference type="KEGG" id="pfla:Pflav_089170"/>
<sequence length="1503" mass="157882">MIQTDGASSGRADGASGRADGAGRQDGAQPAGDGAPAREKPKWYEWRKRIEQQVSADYARGVGEMFTSRSGGNGTGRDAPLLTPDMVQHALSTPPESLGDYGRRLQSYLADHFTNVDSNGNRTPMSQADIASRLGELRAGTLAPPLNPTTGSPTAGSPVPGSPASPQPTPASPQPTPASPQPTPASPQPTPASPQPTPPSPQPTPAAVGPQTPSGARAPDSTLAPPDPGTDTPTPDGPRGPDGAGRTPDGATPDGSRTGDGPRTPTSDGPRPDGSTPDGSRPDGSTPDGSRPDAATPDGSRPDGSRADGATPDGARDRDGTATPTTDGARPDGSTPDGSRPDAAMPDGGRPDASTPDGGRPDGSRADGATPDGARDRDGTATPTVDGARPDGSTPDGSRPDAATPNGSTPDGSRPDAGTPDGGRPDASTADGSRADGSMPDGSSPDGPPPPDGGDGDSVIEPELVPTANFSPDVTRTGADLPRQVNELVDRARDRLLARYSPEAVATRLADLENIRQLANRLQASADAARATGQMGDMVQQVRDLSRAVNSYADTYRDWRDFDRGGRPADPGWRDLDGVDPLNSVEMANRAASIDPATGRFDPISQAIAIAKIGDVMGPEFEAHATRLFERTVPMDVASLHRILPPSAVTQTLLDQVTVQQPRGFYDPRLGAMFINPTTSSGDPRSLSAIATTMVHEGMHAVQPNNAMLRDMVEDHVHPDARQDVYRQLRLEREFQAFTVQQEFLHGLAGHRSPDPSGDPRIPNSDGYRELAALTPDELRAEVMRRYNIPASSIPDGVLTTDPDTIIGQARTAIAESTHPDPAQRQEGGLVGPLTQHVADTHGIDLDALRQRQTQTSFPDLNGPGTPSGQPGPGQPSGTSPQPGPDPVAQPDASQQDGIGTREAEQGSPPDPDDPYRHDVPPEHFDGVDPEQRGPLGDKYQEGVTDAHDGTDEGFDPKERDFANQRADEGRHVTRTPRHPEFNNGYKSMEALERTGPEDPGTAVEYKSVGRDSRAAVDSQLTRALDKFDPQPDQSRLEGDVALDGRNAENKDPDQPDGLSYEHAVNSLKARFGRMLSDPNETRLDQVGKIEIYLGDGSRVVYHDGRITHETDAGTTVVGEWDATAGRFVSPTPDGGGPTPPAPGTPGAATTPRQAPPPRRRQATPPRRRQATPPRRRRATGPGPTAGPGPRMGRAPRTGRGVTTEREARTGRGTRTGPRPTSLSWSRTAAPPTHRTAPPTHGPSSSGTSTRLHRTSGRRWRRLSRPPGPSPSRCAATSSRWRMHWPPSSATGPCGSRATARRTSRSSPRWPGSTSSRAAARAASATSWQTSTTSPAFRCRCSTDRGTPRSSRPRSRGSRPSRTTTGTTQRTTRASGGRATASWGATSRCFRRMGTRSSSSSRPASRSPSATRPTGTTRSSGWRAGTRSPGRSSRCTSGPRRSCASSGPTRGSRNRSPAGSTRPSPRTPASRSGSRAGPSNGPSTSSGSPTRAARSRTRCGSMG</sequence>
<feature type="region of interest" description="Disordered" evidence="1">
    <location>
        <begin position="1126"/>
        <end position="1503"/>
    </location>
</feature>
<dbReference type="Proteomes" id="UP000502508">
    <property type="component" value="Chromosome"/>
</dbReference>
<evidence type="ECO:0000313" key="2">
    <source>
        <dbReference type="EMBL" id="BCB82507.1"/>
    </source>
</evidence>
<feature type="compositionally biased region" description="Basic and acidic residues" evidence="1">
    <location>
        <begin position="1024"/>
        <end position="1039"/>
    </location>
</feature>
<name>A0A6F8Y8W3_9ACTN</name>
<keyword evidence="3" id="KW-1185">Reference proteome</keyword>
<feature type="region of interest" description="Disordered" evidence="1">
    <location>
        <begin position="856"/>
        <end position="1062"/>
    </location>
</feature>
<proteinExistence type="predicted"/>
<feature type="compositionally biased region" description="Low complexity" evidence="1">
    <location>
        <begin position="1211"/>
        <end position="1250"/>
    </location>
</feature>
<feature type="compositionally biased region" description="Basic residues" evidence="1">
    <location>
        <begin position="1251"/>
        <end position="1264"/>
    </location>
</feature>
<feature type="compositionally biased region" description="Polar residues" evidence="1">
    <location>
        <begin position="1443"/>
        <end position="1473"/>
    </location>
</feature>